<evidence type="ECO:0000313" key="1">
    <source>
        <dbReference type="EMBL" id="PIN10037.1"/>
    </source>
</evidence>
<dbReference type="Proteomes" id="UP000231279">
    <property type="component" value="Unassembled WGS sequence"/>
</dbReference>
<name>A0A2G9GXM9_9LAMI</name>
<dbReference type="EMBL" id="NKXS01003345">
    <property type="protein sequence ID" value="PIN10037.1"/>
    <property type="molecule type" value="Genomic_DNA"/>
</dbReference>
<evidence type="ECO:0000313" key="2">
    <source>
        <dbReference type="Proteomes" id="UP000231279"/>
    </source>
</evidence>
<organism evidence="1 2">
    <name type="scientific">Handroanthus impetiginosus</name>
    <dbReference type="NCBI Taxonomy" id="429701"/>
    <lineage>
        <taxon>Eukaryota</taxon>
        <taxon>Viridiplantae</taxon>
        <taxon>Streptophyta</taxon>
        <taxon>Embryophyta</taxon>
        <taxon>Tracheophyta</taxon>
        <taxon>Spermatophyta</taxon>
        <taxon>Magnoliopsida</taxon>
        <taxon>eudicotyledons</taxon>
        <taxon>Gunneridae</taxon>
        <taxon>Pentapetalae</taxon>
        <taxon>asterids</taxon>
        <taxon>lamiids</taxon>
        <taxon>Lamiales</taxon>
        <taxon>Bignoniaceae</taxon>
        <taxon>Crescentiina</taxon>
        <taxon>Tabebuia alliance</taxon>
        <taxon>Handroanthus</taxon>
    </lineage>
</organism>
<proteinExistence type="predicted"/>
<protein>
    <submittedName>
        <fullName evidence="1">Uncharacterized protein</fullName>
    </submittedName>
</protein>
<dbReference type="AlphaFoldDB" id="A0A2G9GXM9"/>
<comment type="caution">
    <text evidence="1">The sequence shown here is derived from an EMBL/GenBank/DDBJ whole genome shotgun (WGS) entry which is preliminary data.</text>
</comment>
<accession>A0A2G9GXM9</accession>
<sequence length="43" mass="5262">MQNFHLTRQQIGKIHNIIVSRRLILFWRRVYLADNWKLLVAVT</sequence>
<gene>
    <name evidence="1" type="ORF">CDL12_17380</name>
</gene>
<reference evidence="2" key="1">
    <citation type="journal article" date="2018" name="Gigascience">
        <title>Genome assembly of the Pink Ipe (Handroanthus impetiginosus, Bignoniaceae), a highly valued, ecologically keystone Neotropical timber forest tree.</title>
        <authorList>
            <person name="Silva-Junior O.B."/>
            <person name="Grattapaglia D."/>
            <person name="Novaes E."/>
            <person name="Collevatti R.G."/>
        </authorList>
    </citation>
    <scope>NUCLEOTIDE SEQUENCE [LARGE SCALE GENOMIC DNA]</scope>
    <source>
        <strain evidence="2">cv. UFG-1</strain>
    </source>
</reference>
<keyword evidence="2" id="KW-1185">Reference proteome</keyword>